<reference evidence="2" key="1">
    <citation type="journal article" date="2017" name="Science">
        <title>Giant viruses with an expanded complement of translation system components.</title>
        <authorList>
            <person name="Schulz F."/>
            <person name="Yutin N."/>
            <person name="Ivanova N.N."/>
            <person name="Ortega D.R."/>
            <person name="Lee T.K."/>
            <person name="Vierheilig J."/>
            <person name="Daims H."/>
            <person name="Horn M."/>
            <person name="Wagner M."/>
            <person name="Jensen G.J."/>
            <person name="Kyrpides N.C."/>
            <person name="Koonin E.V."/>
            <person name="Woyke T."/>
        </authorList>
    </citation>
    <scope>NUCLEOTIDE SEQUENCE</scope>
    <source>
        <strain evidence="2">ILV1</strain>
    </source>
</reference>
<evidence type="ECO:0000313" key="2">
    <source>
        <dbReference type="EMBL" id="ARF09482.1"/>
    </source>
</evidence>
<name>A0A1V0SCP2_9VIRU</name>
<accession>A0A1V0SCP2</accession>
<feature type="compositionally biased region" description="Low complexity" evidence="1">
    <location>
        <begin position="266"/>
        <end position="286"/>
    </location>
</feature>
<sequence length="321" mass="37452">MDQQPNFPSFDELFREIETYNETIRLWQNIAQPSIMYGKYKSNLIPNNNTIIKSSGNNYASTELYLTIPKYAGTGVHISIRKDTWDSHKLIHLTVYYIQNNNPQECGTYFTLYFENNNLKFKKARHNIDINLPRNAKFDITGLNNDPPIVTVKRAECKTIIQLGLNTIKNSVFVNPNTNAFVTEKNQWNAITLTDTYPIRDVMFELLKAFGAFILDQPLLKLQLHRHKLSEAEKELKVRIDRKSKTQQEKSTSQQGIKRVREEKPLQNQPLQNQPLQNLPSENPNPSKRPNDNTLEGGSYDYKYLYMKYKKKYLSLKKLNI</sequence>
<gene>
    <name evidence="2" type="ORF">Indivirus_1_105</name>
</gene>
<evidence type="ECO:0000256" key="1">
    <source>
        <dbReference type="SAM" id="MobiDB-lite"/>
    </source>
</evidence>
<proteinExistence type="predicted"/>
<protein>
    <submittedName>
        <fullName evidence="2">Uncharacterized protein</fullName>
    </submittedName>
</protein>
<organism evidence="2">
    <name type="scientific">Indivirus ILV1</name>
    <dbReference type="NCBI Taxonomy" id="1977633"/>
    <lineage>
        <taxon>Viruses</taxon>
        <taxon>Varidnaviria</taxon>
        <taxon>Bamfordvirae</taxon>
        <taxon>Nucleocytoviricota</taxon>
        <taxon>Megaviricetes</taxon>
        <taxon>Imitervirales</taxon>
        <taxon>Mimiviridae</taxon>
        <taxon>Klosneuvirinae</taxon>
        <taxon>Indivirus</taxon>
    </lineage>
</organism>
<dbReference type="EMBL" id="KY684085">
    <property type="protein sequence ID" value="ARF09482.1"/>
    <property type="molecule type" value="Genomic_DNA"/>
</dbReference>
<feature type="region of interest" description="Disordered" evidence="1">
    <location>
        <begin position="240"/>
        <end position="296"/>
    </location>
</feature>